<dbReference type="GO" id="GO:0005886">
    <property type="term" value="C:plasma membrane"/>
    <property type="evidence" value="ECO:0007669"/>
    <property type="project" value="UniProtKB-SubCell"/>
</dbReference>
<keyword evidence="12" id="KW-0282">Flagellum</keyword>
<dbReference type="GO" id="GO:0044781">
    <property type="term" value="P:bacterial-type flagellum organization"/>
    <property type="evidence" value="ECO:0007669"/>
    <property type="project" value="UniProtKB-KW"/>
</dbReference>
<keyword evidence="12" id="KW-0966">Cell projection</keyword>
<dbReference type="InterPro" id="IPR053716">
    <property type="entry name" value="Flag_assembly_chemotaxis_eff"/>
</dbReference>
<evidence type="ECO:0000256" key="6">
    <source>
        <dbReference type="ARBA" id="ARBA00022500"/>
    </source>
</evidence>
<evidence type="ECO:0000313" key="12">
    <source>
        <dbReference type="EMBL" id="SFB25042.1"/>
    </source>
</evidence>
<dbReference type="GO" id="GO:0071973">
    <property type="term" value="P:bacterial-type flagellum-dependent cell motility"/>
    <property type="evidence" value="ECO:0007669"/>
    <property type="project" value="InterPro"/>
</dbReference>
<gene>
    <name evidence="12" type="ORF">SAMN05216249_11537</name>
</gene>
<dbReference type="InterPro" id="IPR012823">
    <property type="entry name" value="Flagell_FliJ"/>
</dbReference>
<evidence type="ECO:0000256" key="10">
    <source>
        <dbReference type="ARBA" id="ARBA00023225"/>
    </source>
</evidence>
<keyword evidence="12" id="KW-0969">Cilium</keyword>
<dbReference type="Pfam" id="PF02050">
    <property type="entry name" value="FliJ"/>
    <property type="match status" value="1"/>
</dbReference>
<keyword evidence="10" id="KW-1006">Bacterial flagellum protein export</keyword>
<protein>
    <recommendedName>
        <fullName evidence="3">Flagellar FliJ protein</fullName>
    </recommendedName>
</protein>
<name>A0A1I0ZI47_9FIRM</name>
<dbReference type="AlphaFoldDB" id="A0A1I0ZI47"/>
<dbReference type="RefSeq" id="WP_092873329.1">
    <property type="nucleotide sequence ID" value="NZ_FOJY01000015.1"/>
</dbReference>
<dbReference type="GO" id="GO:0015031">
    <property type="term" value="P:protein transport"/>
    <property type="evidence" value="ECO:0007669"/>
    <property type="project" value="UniProtKB-KW"/>
</dbReference>
<evidence type="ECO:0000313" key="13">
    <source>
        <dbReference type="Proteomes" id="UP000198838"/>
    </source>
</evidence>
<evidence type="ECO:0000256" key="8">
    <source>
        <dbReference type="ARBA" id="ARBA00022927"/>
    </source>
</evidence>
<keyword evidence="7" id="KW-1005">Bacterial flagellum biogenesis</keyword>
<dbReference type="GO" id="GO:0006935">
    <property type="term" value="P:chemotaxis"/>
    <property type="evidence" value="ECO:0007669"/>
    <property type="project" value="UniProtKB-KW"/>
</dbReference>
<keyword evidence="13" id="KW-1185">Reference proteome</keyword>
<evidence type="ECO:0000256" key="11">
    <source>
        <dbReference type="SAM" id="Coils"/>
    </source>
</evidence>
<organism evidence="12 13">
    <name type="scientific">Acetitomaculum ruminis DSM 5522</name>
    <dbReference type="NCBI Taxonomy" id="1120918"/>
    <lineage>
        <taxon>Bacteria</taxon>
        <taxon>Bacillati</taxon>
        <taxon>Bacillota</taxon>
        <taxon>Clostridia</taxon>
        <taxon>Lachnospirales</taxon>
        <taxon>Lachnospiraceae</taxon>
        <taxon>Acetitomaculum</taxon>
    </lineage>
</organism>
<dbReference type="OrthoDB" id="1767518at2"/>
<evidence type="ECO:0000256" key="2">
    <source>
        <dbReference type="ARBA" id="ARBA00010004"/>
    </source>
</evidence>
<proteinExistence type="inferred from homology"/>
<dbReference type="Gene3D" id="1.10.287.1700">
    <property type="match status" value="1"/>
</dbReference>
<evidence type="ECO:0000256" key="9">
    <source>
        <dbReference type="ARBA" id="ARBA00023136"/>
    </source>
</evidence>
<reference evidence="12 13" key="1">
    <citation type="submission" date="2016-10" db="EMBL/GenBank/DDBJ databases">
        <authorList>
            <person name="de Groot N.N."/>
        </authorList>
    </citation>
    <scope>NUCLEOTIDE SEQUENCE [LARGE SCALE GENOMIC DNA]</scope>
    <source>
        <strain evidence="12 13">DSM 5522</strain>
    </source>
</reference>
<keyword evidence="11" id="KW-0175">Coiled coil</keyword>
<evidence type="ECO:0000256" key="1">
    <source>
        <dbReference type="ARBA" id="ARBA00004413"/>
    </source>
</evidence>
<keyword evidence="6" id="KW-0145">Chemotaxis</keyword>
<dbReference type="Proteomes" id="UP000198838">
    <property type="component" value="Unassembled WGS sequence"/>
</dbReference>
<dbReference type="GO" id="GO:0009288">
    <property type="term" value="C:bacterial-type flagellum"/>
    <property type="evidence" value="ECO:0007669"/>
    <property type="project" value="InterPro"/>
</dbReference>
<dbReference type="STRING" id="1120918.SAMN05216249_11537"/>
<comment type="similarity">
    <text evidence="2">Belongs to the FliJ family.</text>
</comment>
<accession>A0A1I0ZI47</accession>
<evidence type="ECO:0000256" key="5">
    <source>
        <dbReference type="ARBA" id="ARBA00022475"/>
    </source>
</evidence>
<keyword evidence="8" id="KW-0653">Protein transport</keyword>
<sequence>MGRFIFKMQNILEIKIKLETQAKNAYAEAANRLSQEEEKRDALIKRRLDYEDEERELMTGKMNVIDIKSQKEAIRVMDELIKRQRAKVVLARKNLDLERIKLNQAMVERKTYEKLRERALEEYREEELARESKEIDELVSYKYGTKQL</sequence>
<keyword evidence="9" id="KW-0472">Membrane</keyword>
<keyword evidence="5" id="KW-1003">Cell membrane</keyword>
<dbReference type="EMBL" id="FOJY01000015">
    <property type="protein sequence ID" value="SFB25042.1"/>
    <property type="molecule type" value="Genomic_DNA"/>
</dbReference>
<feature type="coiled-coil region" evidence="11">
    <location>
        <begin position="19"/>
        <end position="53"/>
    </location>
</feature>
<comment type="subcellular location">
    <subcellularLocation>
        <location evidence="1">Cell membrane</location>
        <topology evidence="1">Peripheral membrane protein</topology>
        <orientation evidence="1">Cytoplasmic side</orientation>
    </subcellularLocation>
</comment>
<dbReference type="NCBIfam" id="TIGR02473">
    <property type="entry name" value="flagell_FliJ"/>
    <property type="match status" value="1"/>
</dbReference>
<feature type="coiled-coil region" evidence="11">
    <location>
        <begin position="102"/>
        <end position="136"/>
    </location>
</feature>
<keyword evidence="4" id="KW-0813">Transport</keyword>
<evidence type="ECO:0000256" key="4">
    <source>
        <dbReference type="ARBA" id="ARBA00022448"/>
    </source>
</evidence>
<evidence type="ECO:0000256" key="3">
    <source>
        <dbReference type="ARBA" id="ARBA00020392"/>
    </source>
</evidence>
<evidence type="ECO:0000256" key="7">
    <source>
        <dbReference type="ARBA" id="ARBA00022795"/>
    </source>
</evidence>